<protein>
    <submittedName>
        <fullName evidence="1">IclR family transcriptional regulator C-terminal domain-containing protein</fullName>
    </submittedName>
</protein>
<gene>
    <name evidence="1" type="ORF">ACFSCY_17565</name>
</gene>
<name>A0ABW4FQE1_9PSEU</name>
<dbReference type="SUPFAM" id="SSF55781">
    <property type="entry name" value="GAF domain-like"/>
    <property type="match status" value="1"/>
</dbReference>
<dbReference type="Proteomes" id="UP001597145">
    <property type="component" value="Unassembled WGS sequence"/>
</dbReference>
<dbReference type="InterPro" id="IPR029016">
    <property type="entry name" value="GAF-like_dom_sf"/>
</dbReference>
<keyword evidence="2" id="KW-1185">Reference proteome</keyword>
<comment type="caution">
    <text evidence="1">The sequence shown here is derived from an EMBL/GenBank/DDBJ whole genome shotgun (WGS) entry which is preliminary data.</text>
</comment>
<evidence type="ECO:0000313" key="1">
    <source>
        <dbReference type="EMBL" id="MFD1531247.1"/>
    </source>
</evidence>
<proteinExistence type="predicted"/>
<dbReference type="EMBL" id="JBHUCP010000010">
    <property type="protein sequence ID" value="MFD1531247.1"/>
    <property type="molecule type" value="Genomic_DNA"/>
</dbReference>
<organism evidence="1 2">
    <name type="scientific">Pseudonocardia aurantiaca</name>
    <dbReference type="NCBI Taxonomy" id="75290"/>
    <lineage>
        <taxon>Bacteria</taxon>
        <taxon>Bacillati</taxon>
        <taxon>Actinomycetota</taxon>
        <taxon>Actinomycetes</taxon>
        <taxon>Pseudonocardiales</taxon>
        <taxon>Pseudonocardiaceae</taxon>
        <taxon>Pseudonocardia</taxon>
    </lineage>
</organism>
<evidence type="ECO:0000313" key="2">
    <source>
        <dbReference type="Proteomes" id="UP001597145"/>
    </source>
</evidence>
<reference evidence="2" key="1">
    <citation type="journal article" date="2019" name="Int. J. Syst. Evol. Microbiol.">
        <title>The Global Catalogue of Microorganisms (GCM) 10K type strain sequencing project: providing services to taxonomists for standard genome sequencing and annotation.</title>
        <authorList>
            <consortium name="The Broad Institute Genomics Platform"/>
            <consortium name="The Broad Institute Genome Sequencing Center for Infectious Disease"/>
            <person name="Wu L."/>
            <person name="Ma J."/>
        </authorList>
    </citation>
    <scope>NUCLEOTIDE SEQUENCE [LARGE SCALE GENOMIC DNA]</scope>
    <source>
        <strain evidence="2">JCM 12165</strain>
    </source>
</reference>
<dbReference type="RefSeq" id="WP_343973611.1">
    <property type="nucleotide sequence ID" value="NZ_BAAAJG010000004.1"/>
</dbReference>
<dbReference type="Gene3D" id="3.30.450.40">
    <property type="match status" value="1"/>
</dbReference>
<sequence length="60" mass="7301">MPYHDAEVDRLLTGWLERFSAQTITDREALTAELREVRERRWAIADQSWGRWRSRRRRSG</sequence>
<accession>A0ABW4FQE1</accession>